<proteinExistence type="predicted"/>
<sequence length="123" mass="13569">MTGMLTRRDPAALALAYAREGLRVVIACRNAYTASLVLEQLESLATEAEWVEPENVRVRRAQGRWSVDLGTDASCPIRLRVAGEGMRGMDADVLLYDGTARVSRLRNLWPIVAGSPHGITECW</sequence>
<gene>
    <name evidence="1" type="ORF">K8F61_18615</name>
</gene>
<dbReference type="EMBL" id="CP082781">
    <property type="protein sequence ID" value="UGS26599.1"/>
    <property type="molecule type" value="Genomic_DNA"/>
</dbReference>
<name>A0ABY3RUN7_9MICO</name>
<accession>A0ABY3RUN7</accession>
<reference evidence="1 2" key="1">
    <citation type="submission" date="2023-01" db="EMBL/GenBank/DDBJ databases">
        <title>Characterization of estradiol degrading bacteria Microbacterium sp. MZT7 and reveal degrading genes through genome analysis.</title>
        <authorList>
            <person name="Hao P."/>
            <person name="Gao Y."/>
        </authorList>
    </citation>
    <scope>NUCLEOTIDE SEQUENCE [LARGE SCALE GENOMIC DNA]</scope>
    <source>
        <strain evidence="1 2">MZT7</strain>
    </source>
</reference>
<protein>
    <submittedName>
        <fullName evidence="1">Uncharacterized protein</fullName>
    </submittedName>
</protein>
<dbReference type="RefSeq" id="WP_231820236.1">
    <property type="nucleotide sequence ID" value="NZ_CP082781.1"/>
</dbReference>
<evidence type="ECO:0000313" key="1">
    <source>
        <dbReference type="EMBL" id="UGS26599.1"/>
    </source>
</evidence>
<organism evidence="1 2">
    <name type="scientific">Microbacterium resistens</name>
    <dbReference type="NCBI Taxonomy" id="156977"/>
    <lineage>
        <taxon>Bacteria</taxon>
        <taxon>Bacillati</taxon>
        <taxon>Actinomycetota</taxon>
        <taxon>Actinomycetes</taxon>
        <taxon>Micrococcales</taxon>
        <taxon>Microbacteriaceae</taxon>
        <taxon>Microbacterium</taxon>
    </lineage>
</organism>
<evidence type="ECO:0000313" key="2">
    <source>
        <dbReference type="Proteomes" id="UP001199642"/>
    </source>
</evidence>
<keyword evidence="2" id="KW-1185">Reference proteome</keyword>
<dbReference type="Proteomes" id="UP001199642">
    <property type="component" value="Chromosome"/>
</dbReference>